<keyword evidence="1" id="KW-1133">Transmembrane helix</keyword>
<dbReference type="EMBL" id="QXGE01000078">
    <property type="protein sequence ID" value="KAE9325896.1"/>
    <property type="molecule type" value="Genomic_DNA"/>
</dbReference>
<reference evidence="5 6" key="1">
    <citation type="submission" date="2018-08" db="EMBL/GenBank/DDBJ databases">
        <title>Genomic investigation of the strawberry pathogen Phytophthora fragariae indicates pathogenicity is determined by transcriptional variation in three key races.</title>
        <authorList>
            <person name="Adams T.M."/>
            <person name="Armitage A.D."/>
            <person name="Sobczyk M.K."/>
            <person name="Bates H.J."/>
            <person name="Dunwell J.M."/>
            <person name="Nellist C.F."/>
            <person name="Harrison R.J."/>
        </authorList>
    </citation>
    <scope>NUCLEOTIDE SEQUENCE [LARGE SCALE GENOMIC DNA]</scope>
    <source>
        <strain evidence="4 5">A4</strain>
        <strain evidence="3 6">NOV-5</strain>
        <strain evidence="2 7">SCRP245</strain>
    </source>
</reference>
<dbReference type="Proteomes" id="UP000440732">
    <property type="component" value="Unassembled WGS sequence"/>
</dbReference>
<feature type="transmembrane region" description="Helical" evidence="1">
    <location>
        <begin position="16"/>
        <end position="39"/>
    </location>
</feature>
<evidence type="ECO:0000313" key="5">
    <source>
        <dbReference type="Proteomes" id="UP000437068"/>
    </source>
</evidence>
<keyword evidence="1" id="KW-0812">Transmembrane</keyword>
<name>A0A6A3URT2_9STRA</name>
<evidence type="ECO:0000313" key="4">
    <source>
        <dbReference type="EMBL" id="KAE9325896.1"/>
    </source>
</evidence>
<evidence type="ECO:0000313" key="6">
    <source>
        <dbReference type="Proteomes" id="UP000440732"/>
    </source>
</evidence>
<evidence type="ECO:0000313" key="7">
    <source>
        <dbReference type="Proteomes" id="UP000460718"/>
    </source>
</evidence>
<dbReference type="EMBL" id="QXFW01000074">
    <property type="protein sequence ID" value="KAE9026575.1"/>
    <property type="molecule type" value="Genomic_DNA"/>
</dbReference>
<protein>
    <submittedName>
        <fullName evidence="3">Uncharacterized protein</fullName>
    </submittedName>
</protein>
<dbReference type="EMBL" id="QXGA01000071">
    <property type="protein sequence ID" value="KAE9153386.1"/>
    <property type="molecule type" value="Genomic_DNA"/>
</dbReference>
<feature type="transmembrane region" description="Helical" evidence="1">
    <location>
        <begin position="135"/>
        <end position="157"/>
    </location>
</feature>
<feature type="transmembrane region" description="Helical" evidence="1">
    <location>
        <begin position="314"/>
        <end position="336"/>
    </location>
</feature>
<dbReference type="SUPFAM" id="SSF52058">
    <property type="entry name" value="L domain-like"/>
    <property type="match status" value="1"/>
</dbReference>
<proteinExistence type="predicted"/>
<evidence type="ECO:0000313" key="2">
    <source>
        <dbReference type="EMBL" id="KAE9026575.1"/>
    </source>
</evidence>
<sequence>MLFYASIYSFTGTKHYHFYGFVFGIVGGMHCVQVLHIILQSIRSRKFTFQSDQSSIIERILSKRAEPERSSSWHSLSRSGGAFVRFWNTFFSRKGLFGVESEHFATVFALREVLEASSQTFQAYRASILLPRAELNNLIVALLIANCWSTAATQFFLRKKPALERVATLIYDALISFGIMTVVPLMIFVPYVEAFDIPTKLFKNGDFLYDPVATTKLVLENRLIFASSLFDFGTKLIPQLSIILSLVTVSELVAYSEVKVIPGEVKETIPSMAVKSAVTKPESRILSTENKYAVNSQSSDQSGLLRALLKRKNVIVITIFVLWGTIVLILHSMAVYRAAHYEVVGCRAVTRPWFLNGKEPCSSLVYDCRAQGTKSPSPNSFSKMDPAALSTLAIVHCPALVMPPDIQRFSKLIMVHIYNSTISNWDADSSISATARTRLLSVLIGRTNMAEFPQGLLQSLPATMMSVQFSETNLAQIPEDLYLRWHFLAMVVFEKGLLTSLPYEMFFLPTYKMSFAGNRIETIPALAMMPPGMIYAELVLKDNPLKELPAQLTDPTAFILSLNVENTSVSTIPEWVKTQTTVVWTYDTPFCGAPMTDPELAYKALCVQHPVAQGSNFPMYLFEELYPFE</sequence>
<dbReference type="Proteomes" id="UP000460718">
    <property type="component" value="Unassembled WGS sequence"/>
</dbReference>
<evidence type="ECO:0000313" key="3">
    <source>
        <dbReference type="EMBL" id="KAE9153386.1"/>
    </source>
</evidence>
<accession>A0A6A3URT2</accession>
<evidence type="ECO:0000256" key="1">
    <source>
        <dbReference type="SAM" id="Phobius"/>
    </source>
</evidence>
<keyword evidence="1" id="KW-0472">Membrane</keyword>
<dbReference type="AlphaFoldDB" id="A0A6A3URT2"/>
<dbReference type="InterPro" id="IPR032675">
    <property type="entry name" value="LRR_dom_sf"/>
</dbReference>
<dbReference type="Gene3D" id="3.80.10.10">
    <property type="entry name" value="Ribonuclease Inhibitor"/>
    <property type="match status" value="1"/>
</dbReference>
<organism evidence="3 6">
    <name type="scientific">Phytophthora fragariae</name>
    <dbReference type="NCBI Taxonomy" id="53985"/>
    <lineage>
        <taxon>Eukaryota</taxon>
        <taxon>Sar</taxon>
        <taxon>Stramenopiles</taxon>
        <taxon>Oomycota</taxon>
        <taxon>Peronosporomycetes</taxon>
        <taxon>Peronosporales</taxon>
        <taxon>Peronosporaceae</taxon>
        <taxon>Phytophthora</taxon>
    </lineage>
</organism>
<dbReference type="Proteomes" id="UP000437068">
    <property type="component" value="Unassembled WGS sequence"/>
</dbReference>
<gene>
    <name evidence="4" type="ORF">PF001_g2696</name>
    <name evidence="3" type="ORF">PF006_g2488</name>
    <name evidence="2" type="ORF">PF011_g2469</name>
</gene>
<feature type="transmembrane region" description="Helical" evidence="1">
    <location>
        <begin position="169"/>
        <end position="192"/>
    </location>
</feature>
<comment type="caution">
    <text evidence="3">The sequence shown here is derived from an EMBL/GenBank/DDBJ whole genome shotgun (WGS) entry which is preliminary data.</text>
</comment>